<dbReference type="EMBL" id="JARBHB010000002">
    <property type="protein sequence ID" value="KAJ8894133.1"/>
    <property type="molecule type" value="Genomic_DNA"/>
</dbReference>
<organism evidence="1 2">
    <name type="scientific">Dryococelus australis</name>
    <dbReference type="NCBI Taxonomy" id="614101"/>
    <lineage>
        <taxon>Eukaryota</taxon>
        <taxon>Metazoa</taxon>
        <taxon>Ecdysozoa</taxon>
        <taxon>Arthropoda</taxon>
        <taxon>Hexapoda</taxon>
        <taxon>Insecta</taxon>
        <taxon>Pterygota</taxon>
        <taxon>Neoptera</taxon>
        <taxon>Polyneoptera</taxon>
        <taxon>Phasmatodea</taxon>
        <taxon>Verophasmatodea</taxon>
        <taxon>Anareolatae</taxon>
        <taxon>Phasmatidae</taxon>
        <taxon>Eurycanthinae</taxon>
        <taxon>Dryococelus</taxon>
    </lineage>
</organism>
<protein>
    <submittedName>
        <fullName evidence="1">Uncharacterized protein</fullName>
    </submittedName>
</protein>
<keyword evidence="2" id="KW-1185">Reference proteome</keyword>
<gene>
    <name evidence="1" type="ORF">PR048_006743</name>
</gene>
<evidence type="ECO:0000313" key="1">
    <source>
        <dbReference type="EMBL" id="KAJ8894133.1"/>
    </source>
</evidence>
<sequence>MASLWGQNRIKCADYGHVHKKVFYKTSKRPDFIVFGDLSDVFPERFPNERVNSTHPLLHNEEYEPGIIVATEYGSDTSFVSENEELQHLNTTASAVGVPPD</sequence>
<proteinExistence type="predicted"/>
<reference evidence="1 2" key="1">
    <citation type="submission" date="2023-02" db="EMBL/GenBank/DDBJ databases">
        <title>LHISI_Scaffold_Assembly.</title>
        <authorList>
            <person name="Stuart O.P."/>
            <person name="Cleave R."/>
            <person name="Magrath M.J.L."/>
            <person name="Mikheyev A.S."/>
        </authorList>
    </citation>
    <scope>NUCLEOTIDE SEQUENCE [LARGE SCALE GENOMIC DNA]</scope>
    <source>
        <strain evidence="1">Daus_M_001</strain>
        <tissue evidence="1">Leg muscle</tissue>
    </source>
</reference>
<name>A0ABQ9IBV0_9NEOP</name>
<evidence type="ECO:0000313" key="2">
    <source>
        <dbReference type="Proteomes" id="UP001159363"/>
    </source>
</evidence>
<comment type="caution">
    <text evidence="1">The sequence shown here is derived from an EMBL/GenBank/DDBJ whole genome shotgun (WGS) entry which is preliminary data.</text>
</comment>
<dbReference type="Proteomes" id="UP001159363">
    <property type="component" value="Chromosome 2"/>
</dbReference>
<accession>A0ABQ9IBV0</accession>